<organism evidence="1 2">
    <name type="scientific">Romanomermis culicivorax</name>
    <name type="common">Nematode worm</name>
    <dbReference type="NCBI Taxonomy" id="13658"/>
    <lineage>
        <taxon>Eukaryota</taxon>
        <taxon>Metazoa</taxon>
        <taxon>Ecdysozoa</taxon>
        <taxon>Nematoda</taxon>
        <taxon>Enoplea</taxon>
        <taxon>Dorylaimia</taxon>
        <taxon>Mermithida</taxon>
        <taxon>Mermithoidea</taxon>
        <taxon>Mermithidae</taxon>
        <taxon>Romanomermis</taxon>
    </lineage>
</organism>
<evidence type="ECO:0000313" key="1">
    <source>
        <dbReference type="Proteomes" id="UP000887565"/>
    </source>
</evidence>
<dbReference type="WBParaSite" id="nRc.2.0.1.t29092-RA">
    <property type="protein sequence ID" value="nRc.2.0.1.t29092-RA"/>
    <property type="gene ID" value="nRc.2.0.1.g29092"/>
</dbReference>
<evidence type="ECO:0000313" key="2">
    <source>
        <dbReference type="WBParaSite" id="nRc.2.0.1.t29092-RA"/>
    </source>
</evidence>
<sequence>MTFTIKRRNNPQILVIHRRFQIGRFNYTIEMLANTVHVNTSSLTVWQTPGLPPCVVDSTDDQHNTRQTVPLLPVQQVTVAIRYDAT</sequence>
<dbReference type="AlphaFoldDB" id="A0A915JTE1"/>
<name>A0A915JTE1_ROMCU</name>
<dbReference type="Proteomes" id="UP000887565">
    <property type="component" value="Unplaced"/>
</dbReference>
<protein>
    <submittedName>
        <fullName evidence="2">Uncharacterized protein</fullName>
    </submittedName>
</protein>
<proteinExistence type="predicted"/>
<keyword evidence="1" id="KW-1185">Reference proteome</keyword>
<reference evidence="2" key="1">
    <citation type="submission" date="2022-11" db="UniProtKB">
        <authorList>
            <consortium name="WormBaseParasite"/>
        </authorList>
    </citation>
    <scope>IDENTIFICATION</scope>
</reference>
<accession>A0A915JTE1</accession>